<reference evidence="2" key="2">
    <citation type="submission" date="2016-10" db="EMBL/GenBank/DDBJ databases">
        <authorList>
            <person name="de Groot N.N."/>
        </authorList>
    </citation>
    <scope>NUCLEOTIDE SEQUENCE [LARGE SCALE GENOMIC DNA]</scope>
    <source>
        <strain evidence="2">DSM 17908</strain>
    </source>
</reference>
<proteinExistence type="predicted"/>
<dbReference type="Pfam" id="PF11066">
    <property type="entry name" value="DUF2867"/>
    <property type="match status" value="1"/>
</dbReference>
<organism evidence="2 3">
    <name type="scientific">Xenorhabdus mauleonii</name>
    <dbReference type="NCBI Taxonomy" id="351675"/>
    <lineage>
        <taxon>Bacteria</taxon>
        <taxon>Pseudomonadati</taxon>
        <taxon>Pseudomonadota</taxon>
        <taxon>Gammaproteobacteria</taxon>
        <taxon>Enterobacterales</taxon>
        <taxon>Morganellaceae</taxon>
        <taxon>Xenorhabdus</taxon>
    </lineage>
</organism>
<dbReference type="EMBL" id="FORG01000001">
    <property type="protein sequence ID" value="SFI39612.1"/>
    <property type="molecule type" value="Genomic_DNA"/>
</dbReference>
<dbReference type="RefSeq" id="WP_092507073.1">
    <property type="nucleotide sequence ID" value="NZ_CAWNQB010000056.1"/>
</dbReference>
<protein>
    <recommendedName>
        <fullName evidence="5">DUF2867 domain-containing protein</fullName>
    </recommendedName>
</protein>
<reference evidence="1 4" key="3">
    <citation type="journal article" date="2017" name="Nat. Microbiol.">
        <title>Natural product diversity associated with the nematode symbionts Photorhabdus and Xenorhabdus.</title>
        <authorList>
            <person name="Tobias N.J."/>
            <person name="Wolff H."/>
            <person name="Djahanschiri B."/>
            <person name="Grundmann F."/>
            <person name="Kronenwerth M."/>
            <person name="Shi Y.M."/>
            <person name="Simonyi S."/>
            <person name="Grun P."/>
            <person name="Shapiro-Ilan D."/>
            <person name="Pidot S.J."/>
            <person name="Stinear T.P."/>
            <person name="Ebersberger I."/>
            <person name="Bode H.B."/>
        </authorList>
    </citation>
    <scope>NUCLEOTIDE SEQUENCE [LARGE SCALE GENOMIC DNA]</scope>
    <source>
        <strain evidence="1 4">DSM 17908</strain>
    </source>
</reference>
<evidence type="ECO:0000313" key="3">
    <source>
        <dbReference type="Proteomes" id="UP000198919"/>
    </source>
</evidence>
<dbReference type="Proteomes" id="UP000224607">
    <property type="component" value="Unassembled WGS sequence"/>
</dbReference>
<dbReference type="InterPro" id="IPR021295">
    <property type="entry name" value="DUF2867"/>
</dbReference>
<dbReference type="EMBL" id="NITY01000006">
    <property type="protein sequence ID" value="PHM40260.1"/>
    <property type="molecule type" value="Genomic_DNA"/>
</dbReference>
<reference evidence="3" key="1">
    <citation type="submission" date="2016-10" db="EMBL/GenBank/DDBJ databases">
        <authorList>
            <person name="Varghese N."/>
            <person name="Submissions S."/>
        </authorList>
    </citation>
    <scope>NUCLEOTIDE SEQUENCE [LARGE SCALE GENOMIC DNA]</scope>
    <source>
        <strain evidence="3">DSM 17908</strain>
    </source>
</reference>
<evidence type="ECO:0000313" key="1">
    <source>
        <dbReference type="EMBL" id="PHM40260.1"/>
    </source>
</evidence>
<gene>
    <name evidence="2" type="ORF">SAMN05421680_10181</name>
    <name evidence="1" type="ORF">Xmau_02016</name>
</gene>
<evidence type="ECO:0000313" key="2">
    <source>
        <dbReference type="EMBL" id="SFI39612.1"/>
    </source>
</evidence>
<dbReference type="AlphaFoldDB" id="A0A1I3HVC4"/>
<dbReference type="OrthoDB" id="7058586at2"/>
<name>A0A1I3HVC4_9GAMM</name>
<evidence type="ECO:0008006" key="5">
    <source>
        <dbReference type="Google" id="ProtNLM"/>
    </source>
</evidence>
<dbReference type="Proteomes" id="UP000198919">
    <property type="component" value="Unassembled WGS sequence"/>
</dbReference>
<sequence length="167" mass="18946">MYCRDESGVLLLDEKDKLGYYSQQKVFIEKKITALDVYNKMTNNTPLWLRLSFAIRDKISSLAGVEKIHGFSDKNSDEKYHVGSYIDFFNIIHISDNEMCLLSKDIHLSVMISVNIFLDDNHTIGCVAAVTASVITHNFFGKVYMIPVFLTHAGIVKTMLSKIGHVH</sequence>
<dbReference type="STRING" id="351675.SAMN05421680_10181"/>
<accession>A0A1I3HVC4</accession>
<evidence type="ECO:0000313" key="4">
    <source>
        <dbReference type="Proteomes" id="UP000224607"/>
    </source>
</evidence>
<keyword evidence="4" id="KW-1185">Reference proteome</keyword>